<evidence type="ECO:0000256" key="1">
    <source>
        <dbReference type="SAM" id="SignalP"/>
    </source>
</evidence>
<name>A0ABS6QR13_9PSED</name>
<gene>
    <name evidence="2" type="ORF">KVG88_13890</name>
</gene>
<accession>A0ABS6QR13</accession>
<proteinExistence type="predicted"/>
<dbReference type="RefSeq" id="WP_217871768.1">
    <property type="nucleotide sequence ID" value="NZ_JAHSTU010000003.1"/>
</dbReference>
<dbReference type="Proteomes" id="UP001049200">
    <property type="component" value="Unassembled WGS sequence"/>
</dbReference>
<protein>
    <submittedName>
        <fullName evidence="2">Uncharacterized protein</fullName>
    </submittedName>
</protein>
<evidence type="ECO:0000313" key="2">
    <source>
        <dbReference type="EMBL" id="MBV4521155.1"/>
    </source>
</evidence>
<feature type="chain" id="PRO_5047488103" evidence="1">
    <location>
        <begin position="26"/>
        <end position="45"/>
    </location>
</feature>
<comment type="caution">
    <text evidence="2">The sequence shown here is derived from an EMBL/GenBank/DDBJ whole genome shotgun (WGS) entry which is preliminary data.</text>
</comment>
<evidence type="ECO:0000313" key="3">
    <source>
        <dbReference type="Proteomes" id="UP001049200"/>
    </source>
</evidence>
<keyword evidence="3" id="KW-1185">Reference proteome</keyword>
<sequence length="45" mass="4864">MTYFKKAVALLATLTALSASFSVQAEESGAFVDRNKALNERAVRS</sequence>
<dbReference type="EMBL" id="JAHSTU010000003">
    <property type="protein sequence ID" value="MBV4521155.1"/>
    <property type="molecule type" value="Genomic_DNA"/>
</dbReference>
<reference evidence="2" key="1">
    <citation type="submission" date="2021-06" db="EMBL/GenBank/DDBJ databases">
        <title>Updating the genus Pseudomonas: Description of 43 new species and partition of the Pseudomonas putida group.</title>
        <authorList>
            <person name="Girard L."/>
            <person name="Lood C."/>
            <person name="Vandamme P."/>
            <person name="Rokni-Zadeh H."/>
            <person name="Van Noort V."/>
            <person name="Hofte M."/>
            <person name="Lavigne R."/>
            <person name="De Mot R."/>
        </authorList>
    </citation>
    <scope>NUCLEOTIDE SEQUENCE</scope>
    <source>
        <strain evidence="2">SWRI74</strain>
    </source>
</reference>
<organism evidence="2 3">
    <name type="scientific">Pseudomonas azerbaijanoccidentalis</name>
    <dbReference type="NCBI Taxonomy" id="2842347"/>
    <lineage>
        <taxon>Bacteria</taxon>
        <taxon>Pseudomonadati</taxon>
        <taxon>Pseudomonadota</taxon>
        <taxon>Gammaproteobacteria</taxon>
        <taxon>Pseudomonadales</taxon>
        <taxon>Pseudomonadaceae</taxon>
        <taxon>Pseudomonas</taxon>
    </lineage>
</organism>
<feature type="signal peptide" evidence="1">
    <location>
        <begin position="1"/>
        <end position="25"/>
    </location>
</feature>
<keyword evidence="1" id="KW-0732">Signal</keyword>